<evidence type="ECO:0000313" key="3">
    <source>
        <dbReference type="EMBL" id="CAH1394833.1"/>
    </source>
</evidence>
<protein>
    <recommendedName>
        <fullName evidence="5">MD-2-related lipid-recognition domain-containing protein</fullName>
    </recommendedName>
</protein>
<dbReference type="AlphaFoldDB" id="A0A9P0EDI5"/>
<name>A0A9P0EDI5_NEZVI</name>
<feature type="signal peptide" evidence="2">
    <location>
        <begin position="1"/>
        <end position="22"/>
    </location>
</feature>
<organism evidence="3 4">
    <name type="scientific">Nezara viridula</name>
    <name type="common">Southern green stink bug</name>
    <name type="synonym">Cimex viridulus</name>
    <dbReference type="NCBI Taxonomy" id="85310"/>
    <lineage>
        <taxon>Eukaryota</taxon>
        <taxon>Metazoa</taxon>
        <taxon>Ecdysozoa</taxon>
        <taxon>Arthropoda</taxon>
        <taxon>Hexapoda</taxon>
        <taxon>Insecta</taxon>
        <taxon>Pterygota</taxon>
        <taxon>Neoptera</taxon>
        <taxon>Paraneoptera</taxon>
        <taxon>Hemiptera</taxon>
        <taxon>Heteroptera</taxon>
        <taxon>Panheteroptera</taxon>
        <taxon>Pentatomomorpha</taxon>
        <taxon>Pentatomoidea</taxon>
        <taxon>Pentatomidae</taxon>
        <taxon>Pentatominae</taxon>
        <taxon>Nezara</taxon>
    </lineage>
</organism>
<dbReference type="Gene3D" id="2.70.220.10">
    <property type="entry name" value="Ganglioside GM2 activator"/>
    <property type="match status" value="1"/>
</dbReference>
<evidence type="ECO:0000313" key="4">
    <source>
        <dbReference type="Proteomes" id="UP001152798"/>
    </source>
</evidence>
<dbReference type="PANTHER" id="PTHR21112">
    <property type="entry name" value="CHEMOSENSORY PROTEIN A 29A-RELATED"/>
    <property type="match status" value="1"/>
</dbReference>
<dbReference type="EMBL" id="OV725079">
    <property type="protein sequence ID" value="CAH1394833.1"/>
    <property type="molecule type" value="Genomic_DNA"/>
</dbReference>
<proteinExistence type="predicted"/>
<dbReference type="InterPro" id="IPR036846">
    <property type="entry name" value="GM2-AP_sf"/>
</dbReference>
<reference evidence="3" key="1">
    <citation type="submission" date="2022-01" db="EMBL/GenBank/DDBJ databases">
        <authorList>
            <person name="King R."/>
        </authorList>
    </citation>
    <scope>NUCLEOTIDE SEQUENCE</scope>
</reference>
<keyword evidence="4" id="KW-1185">Reference proteome</keyword>
<evidence type="ECO:0000256" key="1">
    <source>
        <dbReference type="ARBA" id="ARBA00022729"/>
    </source>
</evidence>
<evidence type="ECO:0008006" key="5">
    <source>
        <dbReference type="Google" id="ProtNLM"/>
    </source>
</evidence>
<sequence>MARIHCFLYITVVIAVVSVSNSQLEYSDKKMGPYKLAVHRIDHCENRGRKLIFSDSTKITKRGRNTYTYSANITSLVPLDDNIQAAIDFAVWGNGGWRPHYLTFDVEQFCSSFRHYMPQLFQALISDFDIKDCPIPAGTYRVMNISLNNIKHTVSAMPYGVYRVDLNFKKNSTALGCERAYFDLLPKKDRPALKRKTNINPLKKQI</sequence>
<dbReference type="PANTHER" id="PTHR21112:SF0">
    <property type="entry name" value="CHEMOSENSORY PROTEIN A 29A-RELATED"/>
    <property type="match status" value="1"/>
</dbReference>
<evidence type="ECO:0000256" key="2">
    <source>
        <dbReference type="SAM" id="SignalP"/>
    </source>
</evidence>
<dbReference type="Proteomes" id="UP001152798">
    <property type="component" value="Chromosome 3"/>
</dbReference>
<keyword evidence="1 2" id="KW-0732">Signal</keyword>
<feature type="chain" id="PRO_5040121488" description="MD-2-related lipid-recognition domain-containing protein" evidence="2">
    <location>
        <begin position="23"/>
        <end position="206"/>
    </location>
</feature>
<gene>
    <name evidence="3" type="ORF">NEZAVI_LOCUS5235</name>
</gene>
<accession>A0A9P0EDI5</accession>
<dbReference type="OrthoDB" id="6613763at2759"/>